<feature type="chain" id="PRO_5046821377" description="Lipoprotein" evidence="1">
    <location>
        <begin position="18"/>
        <end position="206"/>
    </location>
</feature>
<name>A0ABR8Z9I6_9FLAO</name>
<proteinExistence type="predicted"/>
<keyword evidence="1" id="KW-0732">Signal</keyword>
<evidence type="ECO:0000313" key="2">
    <source>
        <dbReference type="EMBL" id="MBD8081885.1"/>
    </source>
</evidence>
<accession>A0ABR8Z9I6</accession>
<keyword evidence="3" id="KW-1185">Reference proteome</keyword>
<feature type="signal peptide" evidence="1">
    <location>
        <begin position="1"/>
        <end position="17"/>
    </location>
</feature>
<sequence>MKSIFTFLLLLVLTLNFGCKETDTNPIKVKLNLKKEYTKTLSTNDPWVRDQIEQQSLNVSTDSVVVHYYDIKIEIENTGQSDIYVWLMTCSWHDNFRINNNYIYFYHWGCDSNFPGRKKIAPKSKITLNGTVRKNLKFDYPDENSIYGEQVELTKVGLITIDDINKPNNVTLDYIPNIEDKSKYKLIWSNGIKLLSENEQNQEDFN</sequence>
<dbReference type="RefSeq" id="WP_191735579.1">
    <property type="nucleotide sequence ID" value="NZ_JACYFS010000001.1"/>
</dbReference>
<protein>
    <recommendedName>
        <fullName evidence="4">Lipoprotein</fullName>
    </recommendedName>
</protein>
<evidence type="ECO:0000313" key="3">
    <source>
        <dbReference type="Proteomes" id="UP000637299"/>
    </source>
</evidence>
<dbReference type="EMBL" id="JACYFS010000001">
    <property type="protein sequence ID" value="MBD8081885.1"/>
    <property type="molecule type" value="Genomic_DNA"/>
</dbReference>
<reference evidence="2 3" key="1">
    <citation type="submission" date="2020-09" db="EMBL/GenBank/DDBJ databases">
        <title>Genome seq and assembly of Chryseobacterium sp.</title>
        <authorList>
            <person name="Chhetri G."/>
        </authorList>
    </citation>
    <scope>NUCLEOTIDE SEQUENCE [LARGE SCALE GENOMIC DNA]</scope>
    <source>
        <strain evidence="2 3">GCR10</strain>
    </source>
</reference>
<organism evidence="2 3">
    <name type="scientific">Chryseobacterium caseinilyticum</name>
    <dbReference type="NCBI Taxonomy" id="2771428"/>
    <lineage>
        <taxon>Bacteria</taxon>
        <taxon>Pseudomonadati</taxon>
        <taxon>Bacteroidota</taxon>
        <taxon>Flavobacteriia</taxon>
        <taxon>Flavobacteriales</taxon>
        <taxon>Weeksellaceae</taxon>
        <taxon>Chryseobacterium group</taxon>
        <taxon>Chryseobacterium</taxon>
    </lineage>
</organism>
<evidence type="ECO:0000256" key="1">
    <source>
        <dbReference type="SAM" id="SignalP"/>
    </source>
</evidence>
<evidence type="ECO:0008006" key="4">
    <source>
        <dbReference type="Google" id="ProtNLM"/>
    </source>
</evidence>
<gene>
    <name evidence="2" type="ORF">IC610_05525</name>
</gene>
<dbReference type="Proteomes" id="UP000637299">
    <property type="component" value="Unassembled WGS sequence"/>
</dbReference>
<comment type="caution">
    <text evidence="2">The sequence shown here is derived from an EMBL/GenBank/DDBJ whole genome shotgun (WGS) entry which is preliminary data.</text>
</comment>